<sequence>MEYRKKVNSKVMKLGSLVSNSQEEYLLKEFSKEEVKKALFDIPGIKAPGPDGFTSCFFQDNWEMLGHDISEAVLSFLQPGKMLREINTTVLTLIPKCKCPNTVSEFRPIACCNVLYKVATKLICSRLKVILPDLVAQNQGGFITDSDDKWAIANKEDNLWIRWIYCVYMKGVDWWSYQAPPQASWYWKKLVAVKNQVKEIWEVRNSVLWNSETILVEQVVRKTKEDVKNRTCAAGQAKPNK</sequence>
<organism evidence="1 2">
    <name type="scientific">Cannabis sativa</name>
    <name type="common">Hemp</name>
    <name type="synonym">Marijuana</name>
    <dbReference type="NCBI Taxonomy" id="3483"/>
    <lineage>
        <taxon>Eukaryota</taxon>
        <taxon>Viridiplantae</taxon>
        <taxon>Streptophyta</taxon>
        <taxon>Embryophyta</taxon>
        <taxon>Tracheophyta</taxon>
        <taxon>Spermatophyta</taxon>
        <taxon>Magnoliopsida</taxon>
        <taxon>eudicotyledons</taxon>
        <taxon>Gunneridae</taxon>
        <taxon>Pentapetalae</taxon>
        <taxon>rosids</taxon>
        <taxon>fabids</taxon>
        <taxon>Rosales</taxon>
        <taxon>Cannabaceae</taxon>
        <taxon>Cannabis</taxon>
    </lineage>
</organism>
<dbReference type="Gramene" id="evm.model.03.501">
    <property type="protein sequence ID" value="cds.evm.model.03.501"/>
    <property type="gene ID" value="evm.TU.03.501"/>
</dbReference>
<evidence type="ECO:0000313" key="2">
    <source>
        <dbReference type="Proteomes" id="UP000596661"/>
    </source>
</evidence>
<keyword evidence="2" id="KW-1185">Reference proteome</keyword>
<evidence type="ECO:0008006" key="3">
    <source>
        <dbReference type="Google" id="ProtNLM"/>
    </source>
</evidence>
<dbReference type="PANTHER" id="PTHR46890">
    <property type="entry name" value="NON-LTR RETROLELEMENT REVERSE TRANSCRIPTASE-LIKE PROTEIN-RELATED"/>
    <property type="match status" value="1"/>
</dbReference>
<name>A0A803P9A8_CANSA</name>
<dbReference type="Proteomes" id="UP000596661">
    <property type="component" value="Chromosome 3"/>
</dbReference>
<protein>
    <recommendedName>
        <fullName evidence="3">Reverse transcriptase domain-containing protein</fullName>
    </recommendedName>
</protein>
<evidence type="ECO:0000313" key="1">
    <source>
        <dbReference type="EnsemblPlants" id="cds.evm.model.03.501"/>
    </source>
</evidence>
<accession>A0A803P9A8</accession>
<dbReference type="EnsemblPlants" id="evm.model.03.501">
    <property type="protein sequence ID" value="cds.evm.model.03.501"/>
    <property type="gene ID" value="evm.TU.03.501"/>
</dbReference>
<proteinExistence type="predicted"/>
<dbReference type="EMBL" id="UZAU01000261">
    <property type="status" value="NOT_ANNOTATED_CDS"/>
    <property type="molecule type" value="Genomic_DNA"/>
</dbReference>
<dbReference type="AlphaFoldDB" id="A0A803P9A8"/>
<dbReference type="InterPro" id="IPR052343">
    <property type="entry name" value="Retrotransposon-Effector_Assoc"/>
</dbReference>
<reference evidence="1" key="1">
    <citation type="submission" date="2018-11" db="EMBL/GenBank/DDBJ databases">
        <authorList>
            <person name="Grassa J C."/>
        </authorList>
    </citation>
    <scope>NUCLEOTIDE SEQUENCE [LARGE SCALE GENOMIC DNA]</scope>
</reference>
<reference evidence="1" key="2">
    <citation type="submission" date="2021-03" db="UniProtKB">
        <authorList>
            <consortium name="EnsemblPlants"/>
        </authorList>
    </citation>
    <scope>IDENTIFICATION</scope>
</reference>
<dbReference type="PANTHER" id="PTHR46890:SF48">
    <property type="entry name" value="RNA-DIRECTED DNA POLYMERASE"/>
    <property type="match status" value="1"/>
</dbReference>